<name>A0A6C7EIS2_ILUCY</name>
<keyword evidence="5" id="KW-1185">Reference proteome</keyword>
<evidence type="ECO:0000313" key="5">
    <source>
        <dbReference type="Proteomes" id="UP000011863"/>
    </source>
</evidence>
<dbReference type="InterPro" id="IPR020904">
    <property type="entry name" value="Sc_DH/Rdtase_CS"/>
</dbReference>
<evidence type="ECO:0000313" key="4">
    <source>
        <dbReference type="EMBL" id="BAN04438.1"/>
    </source>
</evidence>
<dbReference type="Gene3D" id="3.40.50.720">
    <property type="entry name" value="NAD(P)-binding Rossmann-like Domain"/>
    <property type="match status" value="1"/>
</dbReference>
<dbReference type="SMART" id="SM00822">
    <property type="entry name" value="PKS_KR"/>
    <property type="match status" value="1"/>
</dbReference>
<dbReference type="InterPro" id="IPR057326">
    <property type="entry name" value="KR_dom"/>
</dbReference>
<organism evidence="4 5">
    <name type="scientific">Ilumatobacter coccineus (strain NBRC 103263 / KCTC 29153 / YM16-304)</name>
    <dbReference type="NCBI Taxonomy" id="1313172"/>
    <lineage>
        <taxon>Bacteria</taxon>
        <taxon>Bacillati</taxon>
        <taxon>Actinomycetota</taxon>
        <taxon>Acidimicrobiia</taxon>
        <taxon>Acidimicrobiales</taxon>
        <taxon>Ilumatobacteraceae</taxon>
        <taxon>Ilumatobacter</taxon>
    </lineage>
</organism>
<dbReference type="RefSeq" id="WP_015443685.1">
    <property type="nucleotide sequence ID" value="NC_020520.1"/>
</dbReference>
<dbReference type="GO" id="GO:0016491">
    <property type="term" value="F:oxidoreductase activity"/>
    <property type="evidence" value="ECO:0007669"/>
    <property type="project" value="UniProtKB-KW"/>
</dbReference>
<dbReference type="PROSITE" id="PS00061">
    <property type="entry name" value="ADH_SHORT"/>
    <property type="match status" value="1"/>
</dbReference>
<gene>
    <name evidence="4" type="ORF">YM304_41240</name>
</gene>
<dbReference type="PRINTS" id="PR00080">
    <property type="entry name" value="SDRFAMILY"/>
</dbReference>
<accession>A0A6C7EIS2</accession>
<dbReference type="Pfam" id="PF13561">
    <property type="entry name" value="adh_short_C2"/>
    <property type="match status" value="1"/>
</dbReference>
<dbReference type="Proteomes" id="UP000011863">
    <property type="component" value="Chromosome"/>
</dbReference>
<protein>
    <submittedName>
        <fullName evidence="4">Putative oxidoreductase</fullName>
    </submittedName>
</protein>
<proteinExistence type="inferred from homology"/>
<dbReference type="EMBL" id="AP012057">
    <property type="protein sequence ID" value="BAN04438.1"/>
    <property type="molecule type" value="Genomic_DNA"/>
</dbReference>
<comment type="similarity">
    <text evidence="1">Belongs to the short-chain dehydrogenases/reductases (SDR) family.</text>
</comment>
<evidence type="ECO:0000256" key="2">
    <source>
        <dbReference type="ARBA" id="ARBA00023002"/>
    </source>
</evidence>
<dbReference type="InterPro" id="IPR036291">
    <property type="entry name" value="NAD(P)-bd_dom_sf"/>
</dbReference>
<dbReference type="AlphaFoldDB" id="A0A6C7EIS2"/>
<evidence type="ECO:0000259" key="3">
    <source>
        <dbReference type="SMART" id="SM00822"/>
    </source>
</evidence>
<dbReference type="SUPFAM" id="SSF51735">
    <property type="entry name" value="NAD(P)-binding Rossmann-fold domains"/>
    <property type="match status" value="1"/>
</dbReference>
<dbReference type="OrthoDB" id="9803333at2"/>
<dbReference type="InterPro" id="IPR002347">
    <property type="entry name" value="SDR_fam"/>
</dbReference>
<dbReference type="PANTHER" id="PTHR43639:SF1">
    <property type="entry name" value="SHORT-CHAIN DEHYDROGENASE_REDUCTASE FAMILY PROTEIN"/>
    <property type="match status" value="1"/>
</dbReference>
<dbReference type="KEGG" id="aym:YM304_41240"/>
<feature type="domain" description="Ketoreductase" evidence="3">
    <location>
        <begin position="9"/>
        <end position="181"/>
    </location>
</feature>
<sequence>MQAFDLTGTVAVVTGGGQGIGEGIAKNLAAAGAAVVVAARHQERIDRVAAEINDTGAKALAVVTDVTDKSALVNLADAAVETFGGLHTWVNNAGGSPVRQPLSELSDDDWDACFTLNLKALWQASIIAAERMTDRGSIINISSPAGDRGVPGSGHYAAAKAGVNSLTKTLSLELAPKIRVNGISPGYVPTEVMMTALDTDEAALEKMAQKRVPLQRLGTPDDMGSTAVYLASQGGSWMSGQTLIVAGGL</sequence>
<reference evidence="4 5" key="1">
    <citation type="journal article" date="2013" name="Int. J. Syst. Evol. Microbiol.">
        <title>Ilumatobacter nonamiense sp. nov. and Ilumatobacter coccineum sp. nov., isolated from seashore sand.</title>
        <authorList>
            <person name="Matsumoto A."/>
            <person name="Kasai H."/>
            <person name="Matsuo Y."/>
            <person name="Shizuri Y."/>
            <person name="Ichikawa N."/>
            <person name="Fujita N."/>
            <person name="Omura S."/>
            <person name="Takahashi Y."/>
        </authorList>
    </citation>
    <scope>NUCLEOTIDE SEQUENCE [LARGE SCALE GENOMIC DNA]</scope>
    <source>
        <strain evidence="5">NBRC 103263 / KCTC 29153 / YM16-304</strain>
    </source>
</reference>
<keyword evidence="2" id="KW-0560">Oxidoreductase</keyword>
<dbReference type="FunFam" id="3.40.50.720:FF:000084">
    <property type="entry name" value="Short-chain dehydrogenase reductase"/>
    <property type="match status" value="1"/>
</dbReference>
<dbReference type="CDD" id="cd05233">
    <property type="entry name" value="SDR_c"/>
    <property type="match status" value="1"/>
</dbReference>
<dbReference type="NCBIfam" id="NF005559">
    <property type="entry name" value="PRK07231.1"/>
    <property type="match status" value="1"/>
</dbReference>
<evidence type="ECO:0000256" key="1">
    <source>
        <dbReference type="ARBA" id="ARBA00006484"/>
    </source>
</evidence>
<dbReference type="PANTHER" id="PTHR43639">
    <property type="entry name" value="OXIDOREDUCTASE, SHORT-CHAIN DEHYDROGENASE/REDUCTASE FAMILY (AFU_ORTHOLOGUE AFUA_5G02870)"/>
    <property type="match status" value="1"/>
</dbReference>
<dbReference type="PRINTS" id="PR00081">
    <property type="entry name" value="GDHRDH"/>
</dbReference>